<dbReference type="InterPro" id="IPR010998">
    <property type="entry name" value="Integrase_recombinase_N"/>
</dbReference>
<dbReference type="GO" id="GO:0003677">
    <property type="term" value="F:DNA binding"/>
    <property type="evidence" value="ECO:0007669"/>
    <property type="project" value="UniProtKB-KW"/>
</dbReference>
<gene>
    <name evidence="2" type="ORF">LX81_03140</name>
</gene>
<dbReference type="SUPFAM" id="SSF56349">
    <property type="entry name" value="DNA breaking-rejoining enzymes"/>
    <property type="match status" value="1"/>
</dbReference>
<evidence type="ECO:0000313" key="3">
    <source>
        <dbReference type="Proteomes" id="UP000248916"/>
    </source>
</evidence>
<sequence length="185" mass="20844">MDGKTFSFTKTFSKLAMARKWKKRKLAEIEIDGVQTLSRSGDTVADAISGRLATHASLGRSAKQQLEWLRASDFGKMKLTELRVRDLTNLADEMLGEERQPQTVAGYLSILVSTLDWASRREYPVPIAALKQAMQLMWEDEVLARSEERARRPTLDELNKILEAVAANKRQKMALLQKACVGFTS</sequence>
<dbReference type="Proteomes" id="UP000248916">
    <property type="component" value="Unassembled WGS sequence"/>
</dbReference>
<dbReference type="Gene3D" id="1.10.150.130">
    <property type="match status" value="1"/>
</dbReference>
<reference evidence="2 3" key="1">
    <citation type="submission" date="2018-06" db="EMBL/GenBank/DDBJ databases">
        <title>Genomic Encyclopedia of Archaeal and Bacterial Type Strains, Phase II (KMG-II): from individual species to whole genera.</title>
        <authorList>
            <person name="Goeker M."/>
        </authorList>
    </citation>
    <scope>NUCLEOTIDE SEQUENCE [LARGE SCALE GENOMIC DNA]</scope>
    <source>
        <strain evidence="2 3">DSM 22009</strain>
    </source>
</reference>
<comment type="caution">
    <text evidence="2">The sequence shown here is derived from an EMBL/GenBank/DDBJ whole genome shotgun (WGS) entry which is preliminary data.</text>
</comment>
<dbReference type="AlphaFoldDB" id="A0A2W7N082"/>
<protein>
    <recommendedName>
        <fullName evidence="4">Core-binding (CB) domain-containing protein</fullName>
    </recommendedName>
</protein>
<name>A0A2W7N082_9RHOB</name>
<accession>A0A2W7N082</accession>
<dbReference type="EMBL" id="QKZL01000016">
    <property type="protein sequence ID" value="PZX13805.1"/>
    <property type="molecule type" value="Genomic_DNA"/>
</dbReference>
<keyword evidence="1" id="KW-0238">DNA-binding</keyword>
<evidence type="ECO:0008006" key="4">
    <source>
        <dbReference type="Google" id="ProtNLM"/>
    </source>
</evidence>
<evidence type="ECO:0000313" key="2">
    <source>
        <dbReference type="EMBL" id="PZX13805.1"/>
    </source>
</evidence>
<keyword evidence="3" id="KW-1185">Reference proteome</keyword>
<dbReference type="InterPro" id="IPR011010">
    <property type="entry name" value="DNA_brk_join_enz"/>
</dbReference>
<evidence type="ECO:0000256" key="1">
    <source>
        <dbReference type="ARBA" id="ARBA00023125"/>
    </source>
</evidence>
<proteinExistence type="predicted"/>
<organism evidence="2 3">
    <name type="scientific">Palleronia aestuarii</name>
    <dbReference type="NCBI Taxonomy" id="568105"/>
    <lineage>
        <taxon>Bacteria</taxon>
        <taxon>Pseudomonadati</taxon>
        <taxon>Pseudomonadota</taxon>
        <taxon>Alphaproteobacteria</taxon>
        <taxon>Rhodobacterales</taxon>
        <taxon>Roseobacteraceae</taxon>
        <taxon>Palleronia</taxon>
    </lineage>
</organism>